<dbReference type="EMBL" id="LT853702">
    <property type="protein sequence ID" value="SMQ55309.1"/>
    <property type="molecule type" value="Genomic_DNA"/>
</dbReference>
<feature type="compositionally biased region" description="Polar residues" evidence="1">
    <location>
        <begin position="284"/>
        <end position="315"/>
    </location>
</feature>
<sequence length="352" mass="33447">MQFTNLITAAAIGLTTFASAAVQGREPENALVIVQHLAGVSTSTVYSTSKVTVWACDSSVTDCPVGSSTNLVSVVTSVVPVSTTICPLTVTSVTTSGTPGTGSAPLSTTTVTSTAYSFDSETSAVQTGPSSSVPAASTAPASSGPAASTAPASSGPAASTAPASSGPAASTAPASSGPAASTGITSSGAASSYASTMSGSSGSPVSSSPAPPGVPAQSSGDSTIQSTLHSTITRKSTVTVPGETLTSGLSSVPGSSIANATEASSSASSMPPAPPAYGPPAQVTPVSSNEAGGVTASGTGYMTPSTNGTLATPTLGSPSETFVPFTGGAGAHDIEGMMVCLIIAVGSAVLLV</sequence>
<evidence type="ECO:0000313" key="4">
    <source>
        <dbReference type="Proteomes" id="UP000215127"/>
    </source>
</evidence>
<protein>
    <submittedName>
        <fullName evidence="3">Uncharacterized protein</fullName>
    </submittedName>
</protein>
<feature type="compositionally biased region" description="Low complexity" evidence="1">
    <location>
        <begin position="127"/>
        <end position="208"/>
    </location>
</feature>
<proteinExistence type="predicted"/>
<feature type="compositionally biased region" description="Low complexity" evidence="1">
    <location>
        <begin position="255"/>
        <end position="270"/>
    </location>
</feature>
<feature type="region of interest" description="Disordered" evidence="1">
    <location>
        <begin position="122"/>
        <end position="315"/>
    </location>
</feature>
<evidence type="ECO:0000313" key="3">
    <source>
        <dbReference type="EMBL" id="SMQ55309.1"/>
    </source>
</evidence>
<name>A0A1X7S6P5_ZYMT9</name>
<organism evidence="3 4">
    <name type="scientific">Zymoseptoria tritici (strain ST99CH_3D7)</name>
    <dbReference type="NCBI Taxonomy" id="1276538"/>
    <lineage>
        <taxon>Eukaryota</taxon>
        <taxon>Fungi</taxon>
        <taxon>Dikarya</taxon>
        <taxon>Ascomycota</taxon>
        <taxon>Pezizomycotina</taxon>
        <taxon>Dothideomycetes</taxon>
        <taxon>Dothideomycetidae</taxon>
        <taxon>Mycosphaerellales</taxon>
        <taxon>Mycosphaerellaceae</taxon>
        <taxon>Zymoseptoria</taxon>
    </lineage>
</organism>
<accession>A0A1X7S6P5</accession>
<feature type="signal peptide" evidence="2">
    <location>
        <begin position="1"/>
        <end position="20"/>
    </location>
</feature>
<feature type="chain" id="PRO_5010888618" evidence="2">
    <location>
        <begin position="21"/>
        <end position="352"/>
    </location>
</feature>
<evidence type="ECO:0000256" key="2">
    <source>
        <dbReference type="SAM" id="SignalP"/>
    </source>
</evidence>
<keyword evidence="2" id="KW-0732">Signal</keyword>
<dbReference type="STRING" id="1276538.A0A1X7S6P5"/>
<evidence type="ECO:0000256" key="1">
    <source>
        <dbReference type="SAM" id="MobiDB-lite"/>
    </source>
</evidence>
<feature type="compositionally biased region" description="Polar residues" evidence="1">
    <location>
        <begin position="221"/>
        <end position="254"/>
    </location>
</feature>
<reference evidence="3 4" key="1">
    <citation type="submission" date="2016-06" db="EMBL/GenBank/DDBJ databases">
        <authorList>
            <person name="Kjaerup R.B."/>
            <person name="Dalgaard T.S."/>
            <person name="Juul-Madsen H.R."/>
        </authorList>
    </citation>
    <scope>NUCLEOTIDE SEQUENCE [LARGE SCALE GENOMIC DNA]</scope>
</reference>
<keyword evidence="4" id="KW-1185">Reference proteome</keyword>
<gene>
    <name evidence="3" type="ORF">ZT3D7_G10464</name>
</gene>
<dbReference type="Proteomes" id="UP000215127">
    <property type="component" value="Chromosome 11"/>
</dbReference>
<dbReference type="AlphaFoldDB" id="A0A1X7S6P5"/>